<keyword evidence="2" id="KW-1185">Reference proteome</keyword>
<gene>
    <name evidence="1" type="ORF">Asulf_02129</name>
</gene>
<accession>N0BP15</accession>
<dbReference type="STRING" id="387631.Asulf_02129"/>
<proteinExistence type="predicted"/>
<evidence type="ECO:0000313" key="2">
    <source>
        <dbReference type="Proteomes" id="UP000013307"/>
    </source>
</evidence>
<dbReference type="EMBL" id="CP005290">
    <property type="protein sequence ID" value="AGK62085.1"/>
    <property type="molecule type" value="Genomic_DNA"/>
</dbReference>
<dbReference type="KEGG" id="ast:Asulf_02129"/>
<name>N0BP15_9EURY</name>
<dbReference type="eggNOG" id="arCOG12209">
    <property type="taxonomic scope" value="Archaea"/>
</dbReference>
<protein>
    <submittedName>
        <fullName evidence="1">Uncharacterized protein</fullName>
    </submittedName>
</protein>
<dbReference type="HOGENOM" id="CLU_2550048_0_0_2"/>
<evidence type="ECO:0000313" key="1">
    <source>
        <dbReference type="EMBL" id="AGK62085.1"/>
    </source>
</evidence>
<reference evidence="1 2" key="1">
    <citation type="journal article" date="2013" name="Genome Announc.">
        <title>Complete Genome Sequence of the Thermophilic and Facultatively Chemolithoautotrophic Sulfate Reducer Archaeoglobus sulfaticallidus Strain PM70-1T.</title>
        <authorList>
            <person name="Stokke R."/>
            <person name="Hocking W.P."/>
            <person name="Steinsbu B.O."/>
            <person name="Steen I.H."/>
        </authorList>
    </citation>
    <scope>NUCLEOTIDE SEQUENCE [LARGE SCALE GENOMIC DNA]</scope>
    <source>
        <strain evidence="1">PM70-1</strain>
    </source>
</reference>
<dbReference type="AlphaFoldDB" id="N0BP15"/>
<dbReference type="Proteomes" id="UP000013307">
    <property type="component" value="Chromosome"/>
</dbReference>
<organism evidence="1 2">
    <name type="scientific">Archaeoglobus sulfaticallidus PM70-1</name>
    <dbReference type="NCBI Taxonomy" id="387631"/>
    <lineage>
        <taxon>Archaea</taxon>
        <taxon>Methanobacteriati</taxon>
        <taxon>Methanobacteriota</taxon>
        <taxon>Archaeoglobi</taxon>
        <taxon>Archaeoglobales</taxon>
        <taxon>Archaeoglobaceae</taxon>
        <taxon>Archaeoglobus</taxon>
    </lineage>
</organism>
<sequence length="99" mass="11283">MGMANRRGNNGNVLNLRIKTDNKFEEKFIKVKEELGLNSNAEVVRYLVNKYYKELLEKGSLLILPIPKILPRIADLINISVDFSMFDVVNLLPGLCLSF</sequence>